<evidence type="ECO:0000313" key="2">
    <source>
        <dbReference type="Proteomes" id="UP001191004"/>
    </source>
</evidence>
<dbReference type="RefSeq" id="WP_129603718.1">
    <property type="nucleotide sequence ID" value="NZ_PRLL01000001.1"/>
</dbReference>
<protein>
    <recommendedName>
        <fullName evidence="3">Phosphoserine phosphatase</fullName>
    </recommendedName>
</protein>
<proteinExistence type="predicted"/>
<dbReference type="Gene3D" id="1.20.1440.100">
    <property type="entry name" value="SG protein - dephosphorylation function"/>
    <property type="match status" value="1"/>
</dbReference>
<dbReference type="Proteomes" id="UP001191004">
    <property type="component" value="Unassembled WGS sequence"/>
</dbReference>
<sequence length="182" mass="21638">MNVYDFDKTIYDGDASLDFWRYKVRKEPLLLGYLPYQVFSAFLFKAKIISRKEFKQRFFIFLRSIHNLDLSNFWDQHQSKIKPWYLKQKQPDDLIISASPEFILKEMTDRLQISLIGTKMNPKTGKITGENCRGEEKVLRFKKQYQDASINQFYSDNQSDTPLKLLAKESFLVKKDQLSPWS</sequence>
<dbReference type="Gene3D" id="3.40.50.1000">
    <property type="entry name" value="HAD superfamily/HAD-like"/>
    <property type="match status" value="1"/>
</dbReference>
<name>A0ABY0FKJ8_9BACT</name>
<organism evidence="1 2">
    <name type="scientific">Candidatus Nanosyncoccus nanoralicus</name>
    <dbReference type="NCBI Taxonomy" id="2171996"/>
    <lineage>
        <taxon>Bacteria</taxon>
        <taxon>Candidatus Saccharimonadota</taxon>
        <taxon>Candidatus Nanosyncoccalia</taxon>
        <taxon>Candidatus Nanosyncoccales</taxon>
        <taxon>Candidatus Nanosyncoccaceae</taxon>
        <taxon>Candidatus Nanosyncoccus</taxon>
    </lineage>
</organism>
<keyword evidence="2" id="KW-1185">Reference proteome</keyword>
<gene>
    <name evidence="1" type="ORF">G3KMM_00004</name>
</gene>
<evidence type="ECO:0000313" key="1">
    <source>
        <dbReference type="EMBL" id="RYC73964.1"/>
    </source>
</evidence>
<dbReference type="EMBL" id="PRLL01000001">
    <property type="protein sequence ID" value="RYC73964.1"/>
    <property type="molecule type" value="Genomic_DNA"/>
</dbReference>
<comment type="caution">
    <text evidence="1">The sequence shown here is derived from an EMBL/GenBank/DDBJ whole genome shotgun (WGS) entry which is preliminary data.</text>
</comment>
<accession>A0ABY0FKJ8</accession>
<dbReference type="InterPro" id="IPR023214">
    <property type="entry name" value="HAD_sf"/>
</dbReference>
<dbReference type="Pfam" id="PF12710">
    <property type="entry name" value="HAD"/>
    <property type="match status" value="1"/>
</dbReference>
<evidence type="ECO:0008006" key="3">
    <source>
        <dbReference type="Google" id="ProtNLM"/>
    </source>
</evidence>
<reference evidence="1 2" key="2">
    <citation type="journal article" date="2020" name="Cell Rep.">
        <title>Acquisition and Adaptation of Ultra-small Parasitic Reduced Genome Bacteria to Mammalian Hosts.</title>
        <authorList>
            <person name="McLean J.S."/>
            <person name="Bor B."/>
            <person name="Kerns K.A."/>
            <person name="Liu Q."/>
            <person name="To T.T."/>
            <person name="Solden L."/>
            <person name="Hendrickson E.L."/>
            <person name="Wrighton K."/>
            <person name="Shi W."/>
            <person name="He X."/>
        </authorList>
    </citation>
    <scope>NUCLEOTIDE SEQUENCE [LARGE SCALE GENOMIC DNA]</scope>
    <source>
        <strain evidence="1 2">TM7_KMM_G3_1_HOT_351</strain>
    </source>
</reference>
<reference evidence="1 2" key="1">
    <citation type="journal article" date="2018" name="bioRxiv">
        <title>Evidence of independent acquisition and adaption of ultra-small bacteria to human hosts across the highly diverse yet reduced genomes of the phylum Saccharibacteria.</title>
        <authorList>
            <person name="McLean J.S."/>
            <person name="Bor B."/>
            <person name="To T.T."/>
            <person name="Liu Q."/>
            <person name="Kearns K.A."/>
            <person name="Solden L.M."/>
            <person name="Wrighton K.C."/>
            <person name="He X."/>
            <person name="Shi W."/>
        </authorList>
    </citation>
    <scope>NUCLEOTIDE SEQUENCE [LARGE SCALE GENOMIC DNA]</scope>
    <source>
        <strain evidence="1 2">TM7_KMM_G3_1_HOT_351</strain>
    </source>
</reference>